<accession>A0A3S3RB94</accession>
<dbReference type="SUPFAM" id="SSF52540">
    <property type="entry name" value="P-loop containing nucleoside triphosphate hydrolases"/>
    <property type="match status" value="1"/>
</dbReference>
<organism evidence="2 3">
    <name type="scientific">Methanosuratincola subterraneus</name>
    <dbReference type="NCBI Taxonomy" id="2593994"/>
    <lineage>
        <taxon>Archaea</taxon>
        <taxon>Thermoproteota</taxon>
        <taxon>Methanosuratincolia</taxon>
        <taxon>Candidatus Methanomethylicales</taxon>
        <taxon>Candidatus Methanomethylicaceae</taxon>
        <taxon>Candidatus Methanosuratincola (ex Vanwonterghem et al. 2016)</taxon>
    </lineage>
</organism>
<sequence length="269" mass="30136">MYRAFYGLTGNPFAKDIPVDNLYQSQDYKQFKGRMEYFKTARGFAVAYGRPGMGKTTCIRAYTSALNPQLFKVVYLALSQLTIMEFYRNLAMGLGLVPSSKKVDMFHQIQDHIINLQHQKNQTPFIILDEAQLLGGGILNELRMLFNFQMDSKNHAMVLLCGQPAFVSQLNLHIHEPLRQRISVHHEFTGLRSEEVEGFITTLLGKCGVTQPIFAPDAMQAIASASQGCPRLICSLAEKALMIGAQEKLQNITADTIQAAYEATMIFTS</sequence>
<dbReference type="PANTHER" id="PTHR35894:SF1">
    <property type="entry name" value="PHOSPHORIBULOKINASE _ URIDINE KINASE FAMILY"/>
    <property type="match status" value="1"/>
</dbReference>
<dbReference type="InterPro" id="IPR052026">
    <property type="entry name" value="ExeA_AAA_ATPase_DNA-bind"/>
</dbReference>
<evidence type="ECO:0000313" key="3">
    <source>
        <dbReference type="Proteomes" id="UP000288215"/>
    </source>
</evidence>
<proteinExistence type="predicted"/>
<dbReference type="GO" id="GO:0016887">
    <property type="term" value="F:ATP hydrolysis activity"/>
    <property type="evidence" value="ECO:0007669"/>
    <property type="project" value="InterPro"/>
</dbReference>
<dbReference type="InterPro" id="IPR049945">
    <property type="entry name" value="AAA_22"/>
</dbReference>
<evidence type="ECO:0000313" key="2">
    <source>
        <dbReference type="EMBL" id="RWX72697.1"/>
    </source>
</evidence>
<dbReference type="Gene3D" id="3.40.50.300">
    <property type="entry name" value="P-loop containing nucleotide triphosphate hydrolases"/>
    <property type="match status" value="1"/>
</dbReference>
<feature type="domain" description="ORC1/DEAH AAA+ ATPase" evidence="1">
    <location>
        <begin position="41"/>
        <end position="168"/>
    </location>
</feature>
<reference evidence="2 3" key="1">
    <citation type="submission" date="2018-12" db="EMBL/GenBank/DDBJ databases">
        <title>The complete genome of the methanogenic archaea of the candidate phylum Verstraetearchaeota, obtained from the metagenome of underground thermal water.</title>
        <authorList>
            <person name="Kadnikov V.V."/>
            <person name="Mardanov A.V."/>
            <person name="Beletsky A.V."/>
            <person name="Karnachuk O.V."/>
            <person name="Ravin N.V."/>
        </authorList>
    </citation>
    <scope>NUCLEOTIDE SEQUENCE [LARGE SCALE GENOMIC DNA]</scope>
    <source>
        <strain evidence="2">Ch88</strain>
    </source>
</reference>
<evidence type="ECO:0000259" key="1">
    <source>
        <dbReference type="Pfam" id="PF13401"/>
    </source>
</evidence>
<name>A0A3S3RB94_METS7</name>
<dbReference type="InterPro" id="IPR027417">
    <property type="entry name" value="P-loop_NTPase"/>
</dbReference>
<gene>
    <name evidence="2" type="ORF">Metus_0757</name>
</gene>
<dbReference type="Pfam" id="PF13401">
    <property type="entry name" value="AAA_22"/>
    <property type="match status" value="1"/>
</dbReference>
<dbReference type="EMBL" id="RXGA01000006">
    <property type="protein sequence ID" value="RWX72697.1"/>
    <property type="molecule type" value="Genomic_DNA"/>
</dbReference>
<comment type="caution">
    <text evidence="2">The sequence shown here is derived from an EMBL/GenBank/DDBJ whole genome shotgun (WGS) entry which is preliminary data.</text>
</comment>
<dbReference type="AlphaFoldDB" id="A0A3S3RB94"/>
<dbReference type="PANTHER" id="PTHR35894">
    <property type="entry name" value="GENERAL SECRETION PATHWAY PROTEIN A-RELATED"/>
    <property type="match status" value="1"/>
</dbReference>
<protein>
    <recommendedName>
        <fullName evidence="1">ORC1/DEAH AAA+ ATPase domain-containing protein</fullName>
    </recommendedName>
</protein>
<dbReference type="Proteomes" id="UP000288215">
    <property type="component" value="Unassembled WGS sequence"/>
</dbReference>